<feature type="transmembrane region" description="Helical" evidence="1">
    <location>
        <begin position="454"/>
        <end position="475"/>
    </location>
</feature>
<dbReference type="AlphaFoldDB" id="E3GGJ5"/>
<feature type="transmembrane region" description="Helical" evidence="1">
    <location>
        <begin position="154"/>
        <end position="187"/>
    </location>
</feature>
<feature type="transmembrane region" description="Helical" evidence="1">
    <location>
        <begin position="333"/>
        <end position="349"/>
    </location>
</feature>
<sequence length="623" mass="72790">MNNLEICKKNWINKYFSFWSETEKPSKLDIFLVVIVLGFCSITFMYGDIYATIEHSMNFLDSVFQGEFMNFYQIAIENSTYGHPAVYDFPIYLVFGIWNFPIYLLNKLTGINYLYSLPCLVWAKMMLVFFALLSAKVLFMISRELGINNDRCKWVVFFFLTATTLVVSTFLISQYDIISILFVLLGIYSFIKKETKKFILWFVLANTMKLFSVFIFIPLVLLKEKKIFKATIQILLGLLGIIICKLLFRGNAAYIASTKSFSGDMLARLEGTSINWQYDNYLIPFFVVVFVGICIFSYIRHCDSKYEIGKVAVYISLVVFYAFLAFVPFNPYWMVLVTPYSVLAIFLNPKYLKINILLDSVIGFILVWLSTLINYWVFSVGMMNNMLLSHIFMPNYQIRFYNLRELIQSLDLEKFSNFLVAILIACIIAFIILNYPKRENIFQTNNEKIERSMVWLRAFVPCVFISLHLFCYIFPQESILYNSISDHEVSSSVNLLTQGASVEEIFEFDTNVEINKFEIQFGEEIFPWIDSSLIRLEVYEKNNDRLIYIVETPANMMKNSIAVFKTKHLELEKDKMYTIKLSAFNGEDIPLYLQLDNKNDFETYENGELIQNDLSMRIYGKSI</sequence>
<evidence type="ECO:0000313" key="3">
    <source>
        <dbReference type="Proteomes" id="UP000006873"/>
    </source>
</evidence>
<feature type="transmembrane region" description="Helical" evidence="1">
    <location>
        <begin position="281"/>
        <end position="299"/>
    </location>
</feature>
<dbReference type="Proteomes" id="UP000006873">
    <property type="component" value="Chromosome"/>
</dbReference>
<feature type="transmembrane region" description="Helical" evidence="1">
    <location>
        <begin position="311"/>
        <end position="327"/>
    </location>
</feature>
<dbReference type="eggNOG" id="ENOG502Z96J">
    <property type="taxonomic scope" value="Bacteria"/>
</dbReference>
<dbReference type="RefSeq" id="WP_013382107.1">
    <property type="nucleotide sequence ID" value="NZ_JAJCHU010000022.1"/>
</dbReference>
<feature type="transmembrane region" description="Helical" evidence="1">
    <location>
        <begin position="30"/>
        <end position="53"/>
    </location>
</feature>
<protein>
    <recommendedName>
        <fullName evidence="4">DUF2029 domain-containing protein</fullName>
    </recommendedName>
</protein>
<organism evidence="2 3">
    <name type="scientific">Eubacterium callanderi</name>
    <dbReference type="NCBI Taxonomy" id="53442"/>
    <lineage>
        <taxon>Bacteria</taxon>
        <taxon>Bacillati</taxon>
        <taxon>Bacillota</taxon>
        <taxon>Clostridia</taxon>
        <taxon>Eubacteriales</taxon>
        <taxon>Eubacteriaceae</taxon>
        <taxon>Eubacterium</taxon>
    </lineage>
</organism>
<feature type="transmembrane region" description="Helical" evidence="1">
    <location>
        <begin position="113"/>
        <end position="133"/>
    </location>
</feature>
<evidence type="ECO:0000313" key="2">
    <source>
        <dbReference type="EMBL" id="ADO38800.1"/>
    </source>
</evidence>
<reference key="1">
    <citation type="submission" date="2010-09" db="EMBL/GenBank/DDBJ databases">
        <authorList>
            <person name="Roh H."/>
            <person name="Ko H.-J."/>
            <person name="Kim D."/>
            <person name="Choi D.G."/>
            <person name="Park S."/>
            <person name="Kim S."/>
            <person name="Kim K.H."/>
            <person name="Chang I.S."/>
            <person name="Choi I.-G."/>
        </authorList>
    </citation>
    <scope>NUCLEOTIDE SEQUENCE</scope>
    <source>
        <strain>KIST612</strain>
    </source>
</reference>
<dbReference type="InterPro" id="IPR049458">
    <property type="entry name" value="EpsG-like"/>
</dbReference>
<feature type="transmembrane region" description="Helical" evidence="1">
    <location>
        <begin position="234"/>
        <end position="256"/>
    </location>
</feature>
<feature type="transmembrane region" description="Helical" evidence="1">
    <location>
        <begin position="415"/>
        <end position="433"/>
    </location>
</feature>
<dbReference type="EMBL" id="CP002273">
    <property type="protein sequence ID" value="ADO38800.1"/>
    <property type="molecule type" value="Genomic_DNA"/>
</dbReference>
<keyword evidence="1" id="KW-1133">Transmembrane helix</keyword>
<name>E3GGJ5_9FIRM</name>
<gene>
    <name evidence="2" type="ordered locus">ELI_3853</name>
</gene>
<dbReference type="Pfam" id="PF14897">
    <property type="entry name" value="EpsG"/>
    <property type="match status" value="1"/>
</dbReference>
<keyword evidence="3" id="KW-1185">Reference proteome</keyword>
<feature type="transmembrane region" description="Helical" evidence="1">
    <location>
        <begin position="199"/>
        <end position="222"/>
    </location>
</feature>
<proteinExistence type="predicted"/>
<dbReference type="KEGG" id="elm:ELI_3853"/>
<feature type="transmembrane region" description="Helical" evidence="1">
    <location>
        <begin position="356"/>
        <end position="378"/>
    </location>
</feature>
<dbReference type="HOGENOM" id="CLU_018667_0_0_9"/>
<accession>E3GGJ5</accession>
<keyword evidence="1" id="KW-0812">Transmembrane</keyword>
<evidence type="ECO:0008006" key="4">
    <source>
        <dbReference type="Google" id="ProtNLM"/>
    </source>
</evidence>
<reference evidence="2 3" key="2">
    <citation type="journal article" date="2011" name="J. Bacteriol.">
        <title>Complete genome sequence of a carbon monoxide-utilizing acetogen, Eubacterium limosum KIST612.</title>
        <authorList>
            <person name="Roh H."/>
            <person name="Ko H.J."/>
            <person name="Kim D."/>
            <person name="Choi D.G."/>
            <person name="Park S."/>
            <person name="Kim S."/>
            <person name="Chang I.S."/>
            <person name="Choi I.G."/>
        </authorList>
    </citation>
    <scope>NUCLEOTIDE SEQUENCE [LARGE SCALE GENOMIC DNA]</scope>
    <source>
        <strain evidence="2 3">KIST612</strain>
    </source>
</reference>
<keyword evidence="1" id="KW-0472">Membrane</keyword>
<evidence type="ECO:0000256" key="1">
    <source>
        <dbReference type="SAM" id="Phobius"/>
    </source>
</evidence>